<evidence type="ECO:0000256" key="6">
    <source>
        <dbReference type="ARBA" id="ARBA00022723"/>
    </source>
</evidence>
<comment type="cofactor">
    <cofactor evidence="2">
        <name>Mg(2+)</name>
        <dbReference type="ChEBI" id="CHEBI:18420"/>
    </cofactor>
</comment>
<dbReference type="GO" id="GO:0005524">
    <property type="term" value="F:ATP binding"/>
    <property type="evidence" value="ECO:0007669"/>
    <property type="project" value="InterPro"/>
</dbReference>
<dbReference type="PRINTS" id="PR01550">
    <property type="entry name" value="TOP6AFAMILY"/>
</dbReference>
<comment type="caution">
    <text evidence="15">The sequence shown here is derived from an EMBL/GenBank/DDBJ whole genome shotgun (WGS) entry which is preliminary data.</text>
</comment>
<evidence type="ECO:0000256" key="1">
    <source>
        <dbReference type="ARBA" id="ARBA00000185"/>
    </source>
</evidence>
<feature type="active site" description="O-(5'-phospho-DNA)-tyrosine intermediate" evidence="12">
    <location>
        <position position="182"/>
    </location>
</feature>
<sequence>MELMNRDLSMLTKNLAAKSASVFKQDPKLVAAIDKLYSKNEVKNLNSKMLLPDRRLNFLEVQEILDHSSKDKEQGPSTFLQEKNNIRKSLIKNVEDVLRKINDSAENGDTPMLVIRNQRLWSNCVYDLDRVTLKSFVDAKKTTLSYSNREHKTRFNAIVFVLTKVHELLSKNLCVTRRELFYQNVTRFRNQSNLDEAVRDVCCLLQTPPWNLGIIATAKGLIAGSVKIHMKDGSCIDCFGAGGTLIPQDVDGIKEFRSTAKYILVVEKDAVFQKLLDEGALVRLGPLIILTGKGYPDVCTRQLLCRLVNELRLRALALVDADPHGYEIFLTYKYGSLAQSHLSQSLACSSLQLLGARHGDVMTLATKESRLALTSRDKRKIVNLVKRPYLNTATGSIIRKDLEDMLKSGVKAEIEALSPTAAALCDSYLPSKIIQADYLG</sequence>
<evidence type="ECO:0000313" key="16">
    <source>
        <dbReference type="Proteomes" id="UP001314205"/>
    </source>
</evidence>
<dbReference type="PANTHER" id="PTHR10848:SF0">
    <property type="entry name" value="MEIOTIC RECOMBINATION PROTEIN SPO11"/>
    <property type="match status" value="1"/>
</dbReference>
<keyword evidence="11" id="KW-0539">Nucleus</keyword>
<accession>A0AAV1M808</accession>
<dbReference type="Pfam" id="PF04406">
    <property type="entry name" value="TP6A_N"/>
    <property type="match status" value="1"/>
</dbReference>
<evidence type="ECO:0000256" key="11">
    <source>
        <dbReference type="ARBA" id="ARBA00023242"/>
    </source>
</evidence>
<dbReference type="GO" id="GO:0042138">
    <property type="term" value="P:meiotic DNA double-strand break formation"/>
    <property type="evidence" value="ECO:0007669"/>
    <property type="project" value="InterPro"/>
</dbReference>
<dbReference type="EC" id="5.6.2.2" evidence="5"/>
<organism evidence="15 16">
    <name type="scientific">Parnassius mnemosyne</name>
    <name type="common">clouded apollo</name>
    <dbReference type="NCBI Taxonomy" id="213953"/>
    <lineage>
        <taxon>Eukaryota</taxon>
        <taxon>Metazoa</taxon>
        <taxon>Ecdysozoa</taxon>
        <taxon>Arthropoda</taxon>
        <taxon>Hexapoda</taxon>
        <taxon>Insecta</taxon>
        <taxon>Pterygota</taxon>
        <taxon>Neoptera</taxon>
        <taxon>Endopterygota</taxon>
        <taxon>Lepidoptera</taxon>
        <taxon>Glossata</taxon>
        <taxon>Ditrysia</taxon>
        <taxon>Papilionoidea</taxon>
        <taxon>Papilionidae</taxon>
        <taxon>Parnassiinae</taxon>
        <taxon>Parnassini</taxon>
        <taxon>Parnassius</taxon>
        <taxon>Driopa</taxon>
    </lineage>
</organism>
<evidence type="ECO:0000256" key="8">
    <source>
        <dbReference type="ARBA" id="ARBA00023029"/>
    </source>
</evidence>
<dbReference type="PRINTS" id="PR01551">
    <property type="entry name" value="SPO11HOMOLOG"/>
</dbReference>
<evidence type="ECO:0000256" key="2">
    <source>
        <dbReference type="ARBA" id="ARBA00001946"/>
    </source>
</evidence>
<comment type="catalytic activity">
    <reaction evidence="1 12">
        <text>ATP-dependent breakage, passage and rejoining of double-stranded DNA.</text>
        <dbReference type="EC" id="5.6.2.2"/>
    </reaction>
</comment>
<feature type="domain" description="Topoisomerase 6 subunit A/Spo11 TOPRIM" evidence="14">
    <location>
        <begin position="262"/>
        <end position="433"/>
    </location>
</feature>
<dbReference type="InterPro" id="IPR013049">
    <property type="entry name" value="Spo11/TopoVI_A_N"/>
</dbReference>
<dbReference type="GO" id="GO:0046872">
    <property type="term" value="F:metal ion binding"/>
    <property type="evidence" value="ECO:0007669"/>
    <property type="project" value="UniProtKB-KW"/>
</dbReference>
<evidence type="ECO:0000256" key="3">
    <source>
        <dbReference type="ARBA" id="ARBA00004123"/>
    </source>
</evidence>
<feature type="domain" description="Spo11/DNA topoisomerase VI subunit A N-terminal" evidence="13">
    <location>
        <begin position="154"/>
        <end position="214"/>
    </location>
</feature>
<evidence type="ECO:0000313" key="15">
    <source>
        <dbReference type="EMBL" id="CAK1603345.1"/>
    </source>
</evidence>
<evidence type="ECO:0000259" key="14">
    <source>
        <dbReference type="Pfam" id="PF21180"/>
    </source>
</evidence>
<keyword evidence="8 12" id="KW-0799">Topoisomerase</keyword>
<keyword evidence="10 12" id="KW-0413">Isomerase</keyword>
<evidence type="ECO:0000256" key="9">
    <source>
        <dbReference type="ARBA" id="ARBA00023125"/>
    </source>
</evidence>
<dbReference type="EMBL" id="CAVLGL010000148">
    <property type="protein sequence ID" value="CAK1603345.1"/>
    <property type="molecule type" value="Genomic_DNA"/>
</dbReference>
<dbReference type="GO" id="GO:0003918">
    <property type="term" value="F:DNA topoisomerase type II (double strand cut, ATP-hydrolyzing) activity"/>
    <property type="evidence" value="ECO:0007669"/>
    <property type="project" value="UniProtKB-UniRule"/>
</dbReference>
<dbReference type="InterPro" id="IPR036388">
    <property type="entry name" value="WH-like_DNA-bd_sf"/>
</dbReference>
<dbReference type="InterPro" id="IPR034136">
    <property type="entry name" value="TOPRIM_Topo6A/Spo11"/>
</dbReference>
<evidence type="ECO:0000256" key="5">
    <source>
        <dbReference type="ARBA" id="ARBA00012895"/>
    </source>
</evidence>
<dbReference type="Gene3D" id="3.40.1360.10">
    <property type="match status" value="1"/>
</dbReference>
<evidence type="ECO:0000256" key="4">
    <source>
        <dbReference type="ARBA" id="ARBA00006559"/>
    </source>
</evidence>
<dbReference type="InterPro" id="IPR013048">
    <property type="entry name" value="Meiotic_Spo11"/>
</dbReference>
<dbReference type="GO" id="GO:0007131">
    <property type="term" value="P:reciprocal meiotic recombination"/>
    <property type="evidence" value="ECO:0007669"/>
    <property type="project" value="TreeGrafter"/>
</dbReference>
<gene>
    <name evidence="15" type="ORF">PARMNEM_LOCUS21733</name>
</gene>
<reference evidence="15 16" key="1">
    <citation type="submission" date="2023-11" db="EMBL/GenBank/DDBJ databases">
        <authorList>
            <person name="Hedman E."/>
            <person name="Englund M."/>
            <person name="Stromberg M."/>
            <person name="Nyberg Akerstrom W."/>
            <person name="Nylinder S."/>
            <person name="Jareborg N."/>
            <person name="Kallberg Y."/>
            <person name="Kronander E."/>
        </authorList>
    </citation>
    <scope>NUCLEOTIDE SEQUENCE [LARGE SCALE GENOMIC DNA]</scope>
</reference>
<keyword evidence="16" id="KW-1185">Reference proteome</keyword>
<keyword evidence="6" id="KW-0479">Metal-binding</keyword>
<dbReference type="CDD" id="cd00223">
    <property type="entry name" value="TOPRIM_TopoIIB_SPO"/>
    <property type="match status" value="1"/>
</dbReference>
<evidence type="ECO:0000259" key="13">
    <source>
        <dbReference type="Pfam" id="PF04406"/>
    </source>
</evidence>
<dbReference type="Pfam" id="PF21180">
    <property type="entry name" value="TOP6A-Spo11_Toprim"/>
    <property type="match status" value="1"/>
</dbReference>
<comment type="subcellular location">
    <subcellularLocation>
        <location evidence="3">Nucleus</location>
    </subcellularLocation>
</comment>
<proteinExistence type="inferred from homology"/>
<dbReference type="PROSITE" id="PS52041">
    <property type="entry name" value="TOPO_IIB"/>
    <property type="match status" value="1"/>
</dbReference>
<evidence type="ECO:0000256" key="12">
    <source>
        <dbReference type="PROSITE-ProRule" id="PRU01385"/>
    </source>
</evidence>
<dbReference type="Gene3D" id="1.10.10.10">
    <property type="entry name" value="Winged helix-like DNA-binding domain superfamily/Winged helix DNA-binding domain"/>
    <property type="match status" value="1"/>
</dbReference>
<protein>
    <recommendedName>
        <fullName evidence="5">DNA topoisomerase (ATP-hydrolyzing)</fullName>
        <ecNumber evidence="5">5.6.2.2</ecNumber>
    </recommendedName>
</protein>
<evidence type="ECO:0000256" key="7">
    <source>
        <dbReference type="ARBA" id="ARBA00022842"/>
    </source>
</evidence>
<dbReference type="PANTHER" id="PTHR10848">
    <property type="entry name" value="MEIOTIC RECOMBINATION PROTEIN SPO11"/>
    <property type="match status" value="1"/>
</dbReference>
<keyword evidence="7" id="KW-0460">Magnesium</keyword>
<name>A0AAV1M808_9NEOP</name>
<comment type="similarity">
    <text evidence="4 12">Belongs to the TOP6A family.</text>
</comment>
<dbReference type="AlphaFoldDB" id="A0AAV1M808"/>
<dbReference type="SUPFAM" id="SSF56726">
    <property type="entry name" value="DNA topoisomerase IV, alpha subunit"/>
    <property type="match status" value="1"/>
</dbReference>
<evidence type="ECO:0000256" key="10">
    <source>
        <dbReference type="ARBA" id="ARBA00023235"/>
    </source>
</evidence>
<dbReference type="GO" id="GO:0000228">
    <property type="term" value="C:nuclear chromosome"/>
    <property type="evidence" value="ECO:0007669"/>
    <property type="project" value="TreeGrafter"/>
</dbReference>
<dbReference type="Proteomes" id="UP001314205">
    <property type="component" value="Unassembled WGS sequence"/>
</dbReference>
<keyword evidence="9 12" id="KW-0238">DNA-binding</keyword>
<dbReference type="InterPro" id="IPR036078">
    <property type="entry name" value="Spo11/TopoVI_A_sf"/>
</dbReference>
<dbReference type="GO" id="GO:0000706">
    <property type="term" value="P:meiotic DNA double-strand break processing"/>
    <property type="evidence" value="ECO:0007669"/>
    <property type="project" value="TreeGrafter"/>
</dbReference>
<dbReference type="InterPro" id="IPR002815">
    <property type="entry name" value="Spo11/TopoVI_A"/>
</dbReference>
<dbReference type="GO" id="GO:0003677">
    <property type="term" value="F:DNA binding"/>
    <property type="evidence" value="ECO:0007669"/>
    <property type="project" value="UniProtKB-UniRule"/>
</dbReference>